<dbReference type="PANTHER" id="PTHR47804">
    <property type="entry name" value="60S RIBOSOMAL PROTEIN L19"/>
    <property type="match status" value="1"/>
</dbReference>
<dbReference type="PANTHER" id="PTHR47804:SF3">
    <property type="entry name" value="PROTEIN BRE4"/>
    <property type="match status" value="1"/>
</dbReference>
<evidence type="ECO:0000259" key="7">
    <source>
        <dbReference type="Pfam" id="PF13515"/>
    </source>
</evidence>
<evidence type="ECO:0000256" key="4">
    <source>
        <dbReference type="ARBA" id="ARBA00023136"/>
    </source>
</evidence>
<feature type="transmembrane region" description="Helical" evidence="5">
    <location>
        <begin position="364"/>
        <end position="386"/>
    </location>
</feature>
<name>A0A2P6NTK0_9EUKA</name>
<evidence type="ECO:0000313" key="9">
    <source>
        <dbReference type="Proteomes" id="UP000241769"/>
    </source>
</evidence>
<dbReference type="InParanoid" id="A0A2P6NTK0"/>
<evidence type="ECO:0000256" key="3">
    <source>
        <dbReference type="ARBA" id="ARBA00022989"/>
    </source>
</evidence>
<feature type="transmembrane region" description="Helical" evidence="5">
    <location>
        <begin position="285"/>
        <end position="305"/>
    </location>
</feature>
<comment type="caution">
    <text evidence="8">The sequence shown here is derived from an EMBL/GenBank/DDBJ whole genome shotgun (WGS) entry which is preliminary data.</text>
</comment>
<dbReference type="InterPro" id="IPR049453">
    <property type="entry name" value="Memb_transporter_dom"/>
</dbReference>
<dbReference type="Pfam" id="PF13515">
    <property type="entry name" value="FUSC_2"/>
    <property type="match status" value="1"/>
</dbReference>
<proteinExistence type="predicted"/>
<comment type="subcellular location">
    <subcellularLocation>
        <location evidence="1">Membrane</location>
        <topology evidence="1">Multi-pass membrane protein</topology>
    </subcellularLocation>
</comment>
<feature type="domain" description="Integral membrane bound transporter" evidence="7">
    <location>
        <begin position="714"/>
        <end position="841"/>
    </location>
</feature>
<dbReference type="InterPro" id="IPR018823">
    <property type="entry name" value="ArAE_2_N"/>
</dbReference>
<feature type="transmembrane region" description="Helical" evidence="5">
    <location>
        <begin position="739"/>
        <end position="762"/>
    </location>
</feature>
<sequence>MKDLFTVSEVTPTNKFLYFWLTLTDDVRLDVEWGADERFSLYHTIQYFRSEAKSSLVNRPSLSLLIDSVSLYEGFKQTGRSNMEAVDSNQFCEYSCEMMGVASVWNENTSPLRLTAVTTNQRSNHHKSLKFKFGAETLVVVVTTLILSQDSRRIYRYCVTSILDTDTEGDDLYGCRPIAFNDFTGRKIDDDIDDTNVLPKERKPSNLEHFRSIPFKRQPQPHLTFFQKHHGVPIFRGVISVLIGSALVYIPETSGFYGRNLNLMTLVITLYDYTQTRGSAVQSVFFFLVGFCIAAAVCTFSTWFSDVYQKEYIILWLWLFTIFFAYARVKLPPKWTTPVVMGHFTFVNTSLINLRHDDQLGYRYVFTTFLGMVTGPIISTIVSQIIRPRSGAHSLRKEMKGTMKTIRILLQSTSEVWMGTSTDDTQNDLIHHEKRIRGHFTTLTKRLEALRWEFRSSRWTDEEIVSIVNFLQQTLVHVRSMGSSCKISNHVKSSNVNIERMIYHIGPSVLQIKTHLIRMMESVEESLHLSEGFTLPRESYANKRDAITSAIHQFHVANDEITKDITREAGGSNAAWDDVPLVYFYVFSLLECGRELLKMADFVEEANKAPSCHLPRAWKHTVRRFLGYFHCTTRGGYAVVAEVDEKEPKQERKYEKKGPEGLKKAIKRRFRKFNLNVYNAINVFTSKEAKYAYKVGIAILLTTMWQYVPHTRQTYLDWRGEWAAVTVVNMFSPTAGSNFLDTFLMIFGGTIGAGWAVVSWLVFPHDPYGLTFTMFLIAFYSFYAKMNPKYPRVGTVTMATYGIVILEVYYSHGNPNSHEIYELAYKRIAATAYGAFVILVVDRFMWPHLARIELRRQLSSLLKDLALIYSGTFRLLTCDDERLADQVQKAQTSASVQLVKADALIRWASIEPRLKGPYPTKMYKKIVQSIELLLDRTVTARVAARHNFSKKFQQTVTGEKVTQCLLLFWMTESSILWKKRLPRHLPDLRTTRHELMTKMTLVEYFSRVGEVQGCDDLIHYFTWLNASMEISVTLEELVQVLKVLYGEEHPLSHVVVQR</sequence>
<evidence type="ECO:0000256" key="1">
    <source>
        <dbReference type="ARBA" id="ARBA00004141"/>
    </source>
</evidence>
<feature type="transmembrane region" description="Helical" evidence="5">
    <location>
        <begin position="793"/>
        <end position="812"/>
    </location>
</feature>
<dbReference type="EMBL" id="MDYQ01000021">
    <property type="protein sequence ID" value="PRP87307.1"/>
    <property type="molecule type" value="Genomic_DNA"/>
</dbReference>
<feature type="transmembrane region" description="Helical" evidence="5">
    <location>
        <begin position="824"/>
        <end position="846"/>
    </location>
</feature>
<dbReference type="AlphaFoldDB" id="A0A2P6NTK0"/>
<feature type="transmembrane region" description="Helical" evidence="5">
    <location>
        <begin position="233"/>
        <end position="250"/>
    </location>
</feature>
<keyword evidence="9" id="KW-1185">Reference proteome</keyword>
<feature type="transmembrane region" description="Helical" evidence="5">
    <location>
        <begin position="311"/>
        <end position="328"/>
    </location>
</feature>
<evidence type="ECO:0000259" key="6">
    <source>
        <dbReference type="Pfam" id="PF10337"/>
    </source>
</evidence>
<accession>A0A2P6NTK0</accession>
<organism evidence="8 9">
    <name type="scientific">Planoprotostelium fungivorum</name>
    <dbReference type="NCBI Taxonomy" id="1890364"/>
    <lineage>
        <taxon>Eukaryota</taxon>
        <taxon>Amoebozoa</taxon>
        <taxon>Evosea</taxon>
        <taxon>Variosea</taxon>
        <taxon>Cavosteliida</taxon>
        <taxon>Cavosteliaceae</taxon>
        <taxon>Planoprotostelium</taxon>
    </lineage>
</organism>
<dbReference type="InterPro" id="IPR052430">
    <property type="entry name" value="IVT-Associated"/>
</dbReference>
<keyword evidence="2 5" id="KW-0812">Transmembrane</keyword>
<gene>
    <name evidence="8" type="ORF">PROFUN_01569</name>
</gene>
<dbReference type="OrthoDB" id="68611at2759"/>
<feature type="domain" description="Putative ER transporter 6TM N-terminal" evidence="6">
    <location>
        <begin position="314"/>
        <end position="486"/>
    </location>
</feature>
<keyword evidence="3 5" id="KW-1133">Transmembrane helix</keyword>
<reference evidence="8 9" key="1">
    <citation type="journal article" date="2018" name="Genome Biol. Evol.">
        <title>Multiple Roots of Fruiting Body Formation in Amoebozoa.</title>
        <authorList>
            <person name="Hillmann F."/>
            <person name="Forbes G."/>
            <person name="Novohradska S."/>
            <person name="Ferling I."/>
            <person name="Riege K."/>
            <person name="Groth M."/>
            <person name="Westermann M."/>
            <person name="Marz M."/>
            <person name="Spaller T."/>
            <person name="Winckler T."/>
            <person name="Schaap P."/>
            <person name="Glockner G."/>
        </authorList>
    </citation>
    <scope>NUCLEOTIDE SEQUENCE [LARGE SCALE GENOMIC DNA]</scope>
    <source>
        <strain evidence="8 9">Jena</strain>
    </source>
</reference>
<evidence type="ECO:0000256" key="5">
    <source>
        <dbReference type="SAM" id="Phobius"/>
    </source>
</evidence>
<dbReference type="GO" id="GO:0016020">
    <property type="term" value="C:membrane"/>
    <property type="evidence" value="ECO:0007669"/>
    <property type="project" value="UniProtKB-SubCell"/>
</dbReference>
<dbReference type="Pfam" id="PF10337">
    <property type="entry name" value="ArAE_2_N"/>
    <property type="match status" value="1"/>
</dbReference>
<evidence type="ECO:0000313" key="8">
    <source>
        <dbReference type="EMBL" id="PRP87307.1"/>
    </source>
</evidence>
<evidence type="ECO:0000256" key="2">
    <source>
        <dbReference type="ARBA" id="ARBA00022692"/>
    </source>
</evidence>
<dbReference type="Proteomes" id="UP000241769">
    <property type="component" value="Unassembled WGS sequence"/>
</dbReference>
<keyword evidence="4 5" id="KW-0472">Membrane</keyword>
<dbReference type="STRING" id="1890364.A0A2P6NTK0"/>
<feature type="transmembrane region" description="Helical" evidence="5">
    <location>
        <begin position="768"/>
        <end position="786"/>
    </location>
</feature>
<protein>
    <submittedName>
        <fullName evidence="8">Uncharacterized protein</fullName>
    </submittedName>
</protein>